<dbReference type="OrthoDB" id="2043779at2"/>
<proteinExistence type="predicted"/>
<dbReference type="RefSeq" id="WP_053410023.1">
    <property type="nucleotide sequence ID" value="NZ_LHPI01000016.1"/>
</dbReference>
<evidence type="ECO:0000313" key="2">
    <source>
        <dbReference type="EMBL" id="KOO06684.1"/>
    </source>
</evidence>
<dbReference type="GO" id="GO:0000166">
    <property type="term" value="F:nucleotide binding"/>
    <property type="evidence" value="ECO:0007669"/>
    <property type="project" value="InterPro"/>
</dbReference>
<evidence type="ECO:0000259" key="1">
    <source>
        <dbReference type="Pfam" id="PF01408"/>
    </source>
</evidence>
<accession>A0A0M0HX81</accession>
<dbReference type="PANTHER" id="PTHR43377">
    <property type="entry name" value="BILIVERDIN REDUCTASE A"/>
    <property type="match status" value="1"/>
</dbReference>
<comment type="caution">
    <text evidence="2">The sequence shown here is derived from an EMBL/GenBank/DDBJ whole genome shotgun (WGS) entry which is preliminary data.</text>
</comment>
<feature type="domain" description="Gfo/Idh/MocA-like oxidoreductase N-terminal" evidence="1">
    <location>
        <begin position="3"/>
        <end position="129"/>
    </location>
</feature>
<organism evidence="2 3">
    <name type="scientific">Vibrio hepatarius</name>
    <dbReference type="NCBI Taxonomy" id="171383"/>
    <lineage>
        <taxon>Bacteria</taxon>
        <taxon>Pseudomonadati</taxon>
        <taxon>Pseudomonadota</taxon>
        <taxon>Gammaproteobacteria</taxon>
        <taxon>Vibrionales</taxon>
        <taxon>Vibrionaceae</taxon>
        <taxon>Vibrio</taxon>
        <taxon>Vibrio oreintalis group</taxon>
    </lineage>
</organism>
<dbReference type="SUPFAM" id="SSF51735">
    <property type="entry name" value="NAD(P)-binding Rossmann-fold domains"/>
    <property type="match status" value="1"/>
</dbReference>
<evidence type="ECO:0000313" key="3">
    <source>
        <dbReference type="Proteomes" id="UP000037530"/>
    </source>
</evidence>
<dbReference type="PATRIC" id="fig|171383.3.peg.3178"/>
<gene>
    <name evidence="2" type="ORF">AKJ31_15530</name>
</gene>
<protein>
    <recommendedName>
        <fullName evidence="1">Gfo/Idh/MocA-like oxidoreductase N-terminal domain-containing protein</fullName>
    </recommendedName>
</protein>
<dbReference type="STRING" id="171383.AKJ31_15530"/>
<dbReference type="PANTHER" id="PTHR43377:SF1">
    <property type="entry name" value="BILIVERDIN REDUCTASE A"/>
    <property type="match status" value="1"/>
</dbReference>
<keyword evidence="3" id="KW-1185">Reference proteome</keyword>
<dbReference type="EMBL" id="LHPI01000016">
    <property type="protein sequence ID" value="KOO06684.1"/>
    <property type="molecule type" value="Genomic_DNA"/>
</dbReference>
<name>A0A0M0HX81_9VIBR</name>
<dbReference type="Gene3D" id="3.40.50.720">
    <property type="entry name" value="NAD(P)-binding Rossmann-like Domain"/>
    <property type="match status" value="1"/>
</dbReference>
<reference evidence="3" key="1">
    <citation type="submission" date="2015-08" db="EMBL/GenBank/DDBJ databases">
        <title>Vibrio galatheae sp. nov., a novel member of the Vibrionaceae family isolated from the Solomon Islands.</title>
        <authorList>
            <person name="Giubergia S."/>
            <person name="Machado H."/>
            <person name="Mateiu R.V."/>
            <person name="Gram L."/>
        </authorList>
    </citation>
    <scope>NUCLEOTIDE SEQUENCE [LARGE SCALE GENOMIC DNA]</scope>
    <source>
        <strain evidence="3">DSM 19134</strain>
    </source>
</reference>
<dbReference type="AlphaFoldDB" id="A0A0M0HX81"/>
<sequence length="327" mass="37169">MNNVLIVGAGQLGSRHLQALAQLDKKFAIYVIDPSIKSLEIAQQRYSDVSREHSPTVEYIPDIKLIEGLNIEVCVVATNAAIRFELVKKLTQLVDIKYLILEKVLFQSISQLDQAKELLKQSKIKTWVNCPRRQFPAYQDLAKKYQYAQSISLHVIGKNWGLACNAIHFIDLLHYLTNFSQYSLNYQKDVKIIDSKRAGYKEIVGGLDAHSDDQKHHLFLTCEHTECGQVMLDISVEIDGEHIELLEREGIARWLDKEGDVIKDAPLKVLFQSQLTHKVVLDLIERGECELTPISISAMLHREFLEKTSLLFTSEGSDSIEQVVPIT</sequence>
<dbReference type="InterPro" id="IPR036291">
    <property type="entry name" value="NAD(P)-bd_dom_sf"/>
</dbReference>
<dbReference type="InterPro" id="IPR000683">
    <property type="entry name" value="Gfo/Idh/MocA-like_OxRdtase_N"/>
</dbReference>
<dbReference type="InterPro" id="IPR051450">
    <property type="entry name" value="Gfo/Idh/MocA_Oxidoreductases"/>
</dbReference>
<dbReference type="Proteomes" id="UP000037530">
    <property type="component" value="Unassembled WGS sequence"/>
</dbReference>
<dbReference type="Pfam" id="PF01408">
    <property type="entry name" value="GFO_IDH_MocA"/>
    <property type="match status" value="1"/>
</dbReference>